<evidence type="ECO:0000313" key="3">
    <source>
        <dbReference type="EMBL" id="KPU43650.1"/>
    </source>
</evidence>
<evidence type="ECO:0000313" key="4">
    <source>
        <dbReference type="Proteomes" id="UP000050326"/>
    </source>
</evidence>
<dbReference type="InterPro" id="IPR001387">
    <property type="entry name" value="Cro/C1-type_HTH"/>
</dbReference>
<dbReference type="InterPro" id="IPR010982">
    <property type="entry name" value="Lambda_DNA-bd_dom_sf"/>
</dbReference>
<dbReference type="SMART" id="SM00530">
    <property type="entry name" value="HTH_XRE"/>
    <property type="match status" value="1"/>
</dbReference>
<dbReference type="SUPFAM" id="SSF47413">
    <property type="entry name" value="lambda repressor-like DNA-binding domains"/>
    <property type="match status" value="1"/>
</dbReference>
<dbReference type="Pfam" id="PF00717">
    <property type="entry name" value="Peptidase_S24"/>
    <property type="match status" value="1"/>
</dbReference>
<dbReference type="RefSeq" id="WP_054876081.1">
    <property type="nucleotide sequence ID" value="NZ_LKET01000039.1"/>
</dbReference>
<dbReference type="PANTHER" id="PTHR46558">
    <property type="entry name" value="TRACRIPTIONAL REGULATORY PROTEIN-RELATED-RELATED"/>
    <property type="match status" value="1"/>
</dbReference>
<keyword evidence="4" id="KW-1185">Reference proteome</keyword>
<dbReference type="Pfam" id="PF01381">
    <property type="entry name" value="HTH_3"/>
    <property type="match status" value="1"/>
</dbReference>
<feature type="domain" description="HTH cro/C1-type" evidence="2">
    <location>
        <begin position="8"/>
        <end position="63"/>
    </location>
</feature>
<keyword evidence="1" id="KW-0238">DNA-binding</keyword>
<dbReference type="EMBL" id="LKET01000039">
    <property type="protein sequence ID" value="KPU43650.1"/>
    <property type="molecule type" value="Genomic_DNA"/>
</dbReference>
<dbReference type="OrthoDB" id="14949at2"/>
<comment type="caution">
    <text evidence="3">The sequence shown here is derived from an EMBL/GenBank/DDBJ whole genome shotgun (WGS) entry which is preliminary data.</text>
</comment>
<dbReference type="PANTHER" id="PTHR46558:SF3">
    <property type="entry name" value="TRANSCRIPTIONAL REGULATOR"/>
    <property type="match status" value="1"/>
</dbReference>
<dbReference type="Proteomes" id="UP000050326">
    <property type="component" value="Unassembled WGS sequence"/>
</dbReference>
<dbReference type="AlphaFoldDB" id="A0A0P8W4Z1"/>
<name>A0A0P8W4Z1_9CLOT</name>
<organism evidence="3 4">
    <name type="scientific">Oxobacter pfennigii</name>
    <dbReference type="NCBI Taxonomy" id="36849"/>
    <lineage>
        <taxon>Bacteria</taxon>
        <taxon>Bacillati</taxon>
        <taxon>Bacillota</taxon>
        <taxon>Clostridia</taxon>
        <taxon>Eubacteriales</taxon>
        <taxon>Clostridiaceae</taxon>
        <taxon>Oxobacter</taxon>
    </lineage>
</organism>
<evidence type="ECO:0000256" key="1">
    <source>
        <dbReference type="ARBA" id="ARBA00023125"/>
    </source>
</evidence>
<dbReference type="InterPro" id="IPR015927">
    <property type="entry name" value="Peptidase_S24_S26A/B/C"/>
</dbReference>
<proteinExistence type="predicted"/>
<dbReference type="GO" id="GO:0003677">
    <property type="term" value="F:DNA binding"/>
    <property type="evidence" value="ECO:0007669"/>
    <property type="project" value="UniProtKB-KW"/>
</dbReference>
<sequence length="233" mass="26022">MSRIGESVKQARTKKGMTVKQLAKQCGVSETYITDIESGKKVVSDALLKKLTGILGAGIDEPLYWDESEDRVDTAAPAAAIREKSIPEKKVIAPEWQSAFLNIIKDVPVYDIEMKTVVSFKHLPIIDKKVEGYNPEKLVYIVMGDNSLSGFRIKKGDWLMTLLNQEAPTSGIYYIENEGKKAVRMLKKLDGEKVLLLSNQGELKTQTKHIKEIKILGRCLKAEIDLSNVDKEA</sequence>
<accession>A0A0P8W4Z1</accession>
<dbReference type="PROSITE" id="PS50943">
    <property type="entry name" value="HTH_CROC1"/>
    <property type="match status" value="1"/>
</dbReference>
<gene>
    <name evidence="3" type="ORF">OXPF_30920</name>
</gene>
<evidence type="ECO:0000259" key="2">
    <source>
        <dbReference type="PROSITE" id="PS50943"/>
    </source>
</evidence>
<reference evidence="3 4" key="1">
    <citation type="submission" date="2015-09" db="EMBL/GenBank/DDBJ databases">
        <title>Genome sequence of Oxobacter pfennigii DSM 3222.</title>
        <authorList>
            <person name="Poehlein A."/>
            <person name="Bengelsdorf F.R."/>
            <person name="Schiel-Bengelsdorf B."/>
            <person name="Duerre P."/>
            <person name="Daniel R."/>
        </authorList>
    </citation>
    <scope>NUCLEOTIDE SEQUENCE [LARGE SCALE GENOMIC DNA]</scope>
    <source>
        <strain evidence="3 4">DSM 3222</strain>
    </source>
</reference>
<dbReference type="Gene3D" id="1.10.260.40">
    <property type="entry name" value="lambda repressor-like DNA-binding domains"/>
    <property type="match status" value="1"/>
</dbReference>
<dbReference type="STRING" id="36849.OXPF_30920"/>
<protein>
    <submittedName>
        <fullName evidence="3">Anaerobic benzoate catabolism transcriptional regulator</fullName>
    </submittedName>
</protein>
<dbReference type="InterPro" id="IPR036286">
    <property type="entry name" value="LexA/Signal_pep-like_sf"/>
</dbReference>
<dbReference type="SUPFAM" id="SSF51306">
    <property type="entry name" value="LexA/Signal peptidase"/>
    <property type="match status" value="1"/>
</dbReference>
<dbReference type="CDD" id="cd00093">
    <property type="entry name" value="HTH_XRE"/>
    <property type="match status" value="1"/>
</dbReference>